<keyword evidence="1" id="KW-0472">Membrane</keyword>
<feature type="transmembrane region" description="Helical" evidence="1">
    <location>
        <begin position="246"/>
        <end position="263"/>
    </location>
</feature>
<dbReference type="RefSeq" id="WP_207327114.1">
    <property type="nucleotide sequence ID" value="NZ_JAFMYW010000001.1"/>
</dbReference>
<dbReference type="GO" id="GO:0016301">
    <property type="term" value="F:kinase activity"/>
    <property type="evidence" value="ECO:0007669"/>
    <property type="project" value="UniProtKB-KW"/>
</dbReference>
<dbReference type="PANTHER" id="PTHR34220">
    <property type="entry name" value="SENSOR HISTIDINE KINASE YPDA"/>
    <property type="match status" value="1"/>
</dbReference>
<dbReference type="Pfam" id="PF00805">
    <property type="entry name" value="Pentapeptide"/>
    <property type="match status" value="1"/>
</dbReference>
<dbReference type="InterPro" id="IPR036890">
    <property type="entry name" value="HATPase_C_sf"/>
</dbReference>
<dbReference type="Gene3D" id="2.160.20.80">
    <property type="entry name" value="E3 ubiquitin-protein ligase SopA"/>
    <property type="match status" value="1"/>
</dbReference>
<dbReference type="PANTHER" id="PTHR34220:SF7">
    <property type="entry name" value="SENSOR HISTIDINE KINASE YPDA"/>
    <property type="match status" value="1"/>
</dbReference>
<evidence type="ECO:0000313" key="4">
    <source>
        <dbReference type="Proteomes" id="UP000664628"/>
    </source>
</evidence>
<dbReference type="Pfam" id="PF06580">
    <property type="entry name" value="His_kinase"/>
    <property type="match status" value="1"/>
</dbReference>
<dbReference type="SUPFAM" id="SSF141571">
    <property type="entry name" value="Pentapeptide repeat-like"/>
    <property type="match status" value="1"/>
</dbReference>
<feature type="domain" description="Signal transduction histidine kinase internal region" evidence="2">
    <location>
        <begin position="290"/>
        <end position="369"/>
    </location>
</feature>
<dbReference type="Gene3D" id="3.30.565.10">
    <property type="entry name" value="Histidine kinase-like ATPase, C-terminal domain"/>
    <property type="match status" value="1"/>
</dbReference>
<dbReference type="InterPro" id="IPR010559">
    <property type="entry name" value="Sig_transdc_His_kin_internal"/>
</dbReference>
<dbReference type="SUPFAM" id="SSF55874">
    <property type="entry name" value="ATPase domain of HSP90 chaperone/DNA topoisomerase II/histidine kinase"/>
    <property type="match status" value="1"/>
</dbReference>
<keyword evidence="1" id="KW-1133">Transmembrane helix</keyword>
<keyword evidence="3" id="KW-0808">Transferase</keyword>
<dbReference type="Proteomes" id="UP000664628">
    <property type="component" value="Unassembled WGS sequence"/>
</dbReference>
<accession>A0ABS3JB27</accession>
<keyword evidence="3" id="KW-0418">Kinase</keyword>
<protein>
    <submittedName>
        <fullName evidence="3">Histidine kinase</fullName>
    </submittedName>
</protein>
<organism evidence="3 4">
    <name type="scientific">Fibrella forsythiae</name>
    <dbReference type="NCBI Taxonomy" id="2817061"/>
    <lineage>
        <taxon>Bacteria</taxon>
        <taxon>Pseudomonadati</taxon>
        <taxon>Bacteroidota</taxon>
        <taxon>Cytophagia</taxon>
        <taxon>Cytophagales</taxon>
        <taxon>Spirosomataceae</taxon>
        <taxon>Fibrella</taxon>
    </lineage>
</organism>
<dbReference type="InterPro" id="IPR001646">
    <property type="entry name" value="5peptide_repeat"/>
</dbReference>
<evidence type="ECO:0000256" key="1">
    <source>
        <dbReference type="SAM" id="Phobius"/>
    </source>
</evidence>
<feature type="transmembrane region" description="Helical" evidence="1">
    <location>
        <begin position="128"/>
        <end position="150"/>
    </location>
</feature>
<evidence type="ECO:0000259" key="2">
    <source>
        <dbReference type="Pfam" id="PF06580"/>
    </source>
</evidence>
<name>A0ABS3JB27_9BACT</name>
<keyword evidence="1" id="KW-0812">Transmembrane</keyword>
<feature type="transmembrane region" description="Helical" evidence="1">
    <location>
        <begin position="170"/>
        <end position="191"/>
    </location>
</feature>
<comment type="caution">
    <text evidence="3">The sequence shown here is derived from an EMBL/GenBank/DDBJ whole genome shotgun (WGS) entry which is preliminary data.</text>
</comment>
<gene>
    <name evidence="3" type="ORF">J2I46_01285</name>
</gene>
<dbReference type="EMBL" id="JAFMYW010000001">
    <property type="protein sequence ID" value="MBO0947197.1"/>
    <property type="molecule type" value="Genomic_DNA"/>
</dbReference>
<evidence type="ECO:0000313" key="3">
    <source>
        <dbReference type="EMBL" id="MBO0947197.1"/>
    </source>
</evidence>
<feature type="transmembrane region" description="Helical" evidence="1">
    <location>
        <begin position="203"/>
        <end position="226"/>
    </location>
</feature>
<proteinExistence type="predicted"/>
<sequence length="477" mass="52605">MTREQLIQRTTGVSGLKMKGQDLGQFDFSGLDLTGADFSFSDLSRANFEGAILKGADLSFASLTGVNFTNTDLSNADLRFSDLSGVAIDGANLTGAKMNFSSISAKRDPLSARSEPITLATLLKQPGWGLLTGMILGALVVYGFSSIIYFTGQIVITKDQVMAALYRFLIAQNILIGATTFLLVWTIDRWLDQTSWKLWAKHALVSALTVLTCTTVSVLCFFWLGYAAVTELRQRPDYSDDNAPGWIYTISYVLVANCVLYLLNQGRQVTRKLSEQEFQLLTMEKLKTRAELDALQAKINPHFLYNSLNSIASLVHEDPDKAESMTLHLSKLFRYTTGRDGSHFSSLAEELDMVQTYLKVEAVRFGDRLTFTISSISEAISQAQIPQFLLQPVVENAIKHGVAKRADGGLINIDITERNGWLTLCVHDNGPAFPETMGAGYGLRSIQDKLRLLYGEAAAVSLQNEPIKQVVIKLKIA</sequence>
<dbReference type="InterPro" id="IPR050640">
    <property type="entry name" value="Bact_2-comp_sensor_kinase"/>
</dbReference>
<keyword evidence="4" id="KW-1185">Reference proteome</keyword>
<reference evidence="3 4" key="1">
    <citation type="submission" date="2021-03" db="EMBL/GenBank/DDBJ databases">
        <title>Fibrella sp. HMF5405 genome sequencing and assembly.</title>
        <authorList>
            <person name="Kang H."/>
            <person name="Kim H."/>
            <person name="Bae S."/>
            <person name="Joh K."/>
        </authorList>
    </citation>
    <scope>NUCLEOTIDE SEQUENCE [LARGE SCALE GENOMIC DNA]</scope>
    <source>
        <strain evidence="3 4">HMF5405</strain>
    </source>
</reference>